<dbReference type="InterPro" id="IPR001245">
    <property type="entry name" value="Ser-Thr/Tyr_kinase_cat_dom"/>
</dbReference>
<dbReference type="Gene3D" id="3.40.50.2300">
    <property type="match status" value="2"/>
</dbReference>
<evidence type="ECO:0000256" key="6">
    <source>
        <dbReference type="ARBA" id="ARBA00022989"/>
    </source>
</evidence>
<keyword evidence="3 17" id="KW-0812">Transmembrane</keyword>
<organism evidence="21 22">
    <name type="scientific">Crassostrea virginica</name>
    <name type="common">Eastern oyster</name>
    <dbReference type="NCBI Taxonomy" id="6565"/>
    <lineage>
        <taxon>Eukaryota</taxon>
        <taxon>Metazoa</taxon>
        <taxon>Spiralia</taxon>
        <taxon>Lophotrochozoa</taxon>
        <taxon>Mollusca</taxon>
        <taxon>Bivalvia</taxon>
        <taxon>Autobranchia</taxon>
        <taxon>Pteriomorphia</taxon>
        <taxon>Ostreida</taxon>
        <taxon>Ostreoidea</taxon>
        <taxon>Ostreidae</taxon>
        <taxon>Crassostrea</taxon>
    </lineage>
</organism>
<accession>A0A8B8EFM5</accession>
<keyword evidence="11 13" id="KW-0456">Lyase</keyword>
<dbReference type="PRINTS" id="PR00255">
    <property type="entry name" value="NATPEPTIDER"/>
</dbReference>
<feature type="signal peptide" evidence="18">
    <location>
        <begin position="1"/>
        <end position="22"/>
    </location>
</feature>
<dbReference type="GO" id="GO:0004672">
    <property type="term" value="F:protein kinase activity"/>
    <property type="evidence" value="ECO:0007669"/>
    <property type="project" value="InterPro"/>
</dbReference>
<keyword evidence="6 17" id="KW-1133">Transmembrane helix</keyword>
<dbReference type="Proteomes" id="UP000694844">
    <property type="component" value="Chromosome 5"/>
</dbReference>
<name>A0A8B8EFM5_CRAVI</name>
<dbReference type="InterPro" id="IPR000719">
    <property type="entry name" value="Prot_kinase_dom"/>
</dbReference>
<dbReference type="InterPro" id="IPR001828">
    <property type="entry name" value="ANF_lig-bd_rcpt"/>
</dbReference>
<dbReference type="PROSITE" id="PS50125">
    <property type="entry name" value="GUANYLATE_CYCLASE_2"/>
    <property type="match status" value="1"/>
</dbReference>
<dbReference type="PROSITE" id="PS51257">
    <property type="entry name" value="PROKAR_LIPOPROTEIN"/>
    <property type="match status" value="1"/>
</dbReference>
<comment type="similarity">
    <text evidence="13">Belongs to the adenylyl cyclase class-4/guanylyl cyclase family.</text>
</comment>
<evidence type="ECO:0000256" key="13">
    <source>
        <dbReference type="RuleBase" id="RU000405"/>
    </source>
</evidence>
<evidence type="ECO:0000256" key="11">
    <source>
        <dbReference type="ARBA" id="ARBA00023239"/>
    </source>
</evidence>
<dbReference type="GO" id="GO:0005524">
    <property type="term" value="F:ATP binding"/>
    <property type="evidence" value="ECO:0007669"/>
    <property type="project" value="InterPro"/>
</dbReference>
<keyword evidence="10" id="KW-0325">Glycoprotein</keyword>
<evidence type="ECO:0000256" key="18">
    <source>
        <dbReference type="SAM" id="SignalP"/>
    </source>
</evidence>
<protein>
    <recommendedName>
        <fullName evidence="2 14">Guanylate cyclase</fullName>
        <ecNumber evidence="2 14">4.6.1.2</ecNumber>
    </recommendedName>
</protein>
<dbReference type="Gene3D" id="6.10.250.780">
    <property type="match status" value="1"/>
</dbReference>
<dbReference type="KEGG" id="cvn:111134292"/>
<dbReference type="InterPro" id="IPR029787">
    <property type="entry name" value="Nucleotide_cyclase"/>
</dbReference>
<evidence type="ECO:0000256" key="1">
    <source>
        <dbReference type="ARBA" id="ARBA00004479"/>
    </source>
</evidence>
<feature type="compositionally biased region" description="Polar residues" evidence="16">
    <location>
        <begin position="1070"/>
        <end position="1082"/>
    </location>
</feature>
<feature type="chain" id="PRO_5034811531" description="Guanylate cyclase" evidence="18">
    <location>
        <begin position="23"/>
        <end position="1082"/>
    </location>
</feature>
<keyword evidence="5" id="KW-0547">Nucleotide-binding</keyword>
<dbReference type="SUPFAM" id="SSF55073">
    <property type="entry name" value="Nucleotide cyclase"/>
    <property type="match status" value="1"/>
</dbReference>
<dbReference type="Pfam" id="PF00211">
    <property type="entry name" value="Guanylate_cyc"/>
    <property type="match status" value="1"/>
</dbReference>
<dbReference type="GO" id="GO:0005525">
    <property type="term" value="F:GTP binding"/>
    <property type="evidence" value="ECO:0007669"/>
    <property type="project" value="UniProtKB-KW"/>
</dbReference>
<evidence type="ECO:0000313" key="21">
    <source>
        <dbReference type="Proteomes" id="UP000694844"/>
    </source>
</evidence>
<evidence type="ECO:0000256" key="4">
    <source>
        <dbReference type="ARBA" id="ARBA00022729"/>
    </source>
</evidence>
<dbReference type="Pfam" id="PF07714">
    <property type="entry name" value="PK_Tyr_Ser-Thr"/>
    <property type="match status" value="1"/>
</dbReference>
<dbReference type="PANTHER" id="PTHR11920">
    <property type="entry name" value="GUANYLYL CYCLASE"/>
    <property type="match status" value="1"/>
</dbReference>
<dbReference type="GO" id="GO:0004016">
    <property type="term" value="F:adenylate cyclase activity"/>
    <property type="evidence" value="ECO:0007669"/>
    <property type="project" value="TreeGrafter"/>
</dbReference>
<keyword evidence="12 14" id="KW-0141">cGMP biosynthesis</keyword>
<evidence type="ECO:0000256" key="7">
    <source>
        <dbReference type="ARBA" id="ARBA00023134"/>
    </source>
</evidence>
<feature type="domain" description="Guanylate cyclase" evidence="20">
    <location>
        <begin position="858"/>
        <end position="988"/>
    </location>
</feature>
<evidence type="ECO:0000256" key="14">
    <source>
        <dbReference type="RuleBase" id="RU003431"/>
    </source>
</evidence>
<feature type="transmembrane region" description="Helical" evidence="17">
    <location>
        <begin position="458"/>
        <end position="479"/>
    </location>
</feature>
<dbReference type="InterPro" id="IPR011009">
    <property type="entry name" value="Kinase-like_dom_sf"/>
</dbReference>
<keyword evidence="4 18" id="KW-0732">Signal</keyword>
<keyword evidence="8 17" id="KW-0472">Membrane</keyword>
<comment type="subcellular location">
    <subcellularLocation>
        <location evidence="1">Membrane</location>
        <topology evidence="1">Single-pass type I membrane protein</topology>
    </subcellularLocation>
</comment>
<evidence type="ECO:0000259" key="20">
    <source>
        <dbReference type="PROSITE" id="PS50125"/>
    </source>
</evidence>
<proteinExistence type="inferred from homology"/>
<dbReference type="GO" id="GO:0004383">
    <property type="term" value="F:guanylate cyclase activity"/>
    <property type="evidence" value="ECO:0007669"/>
    <property type="project" value="UniProtKB-EC"/>
</dbReference>
<evidence type="ECO:0000256" key="5">
    <source>
        <dbReference type="ARBA" id="ARBA00022741"/>
    </source>
</evidence>
<feature type="region of interest" description="Disordered" evidence="16">
    <location>
        <begin position="1042"/>
        <end position="1082"/>
    </location>
</feature>
<dbReference type="SUPFAM" id="SSF53822">
    <property type="entry name" value="Periplasmic binding protein-like I"/>
    <property type="match status" value="1"/>
</dbReference>
<dbReference type="FunFam" id="3.30.70.1230:FF:000004">
    <property type="entry name" value="Guanylate cyclase"/>
    <property type="match status" value="1"/>
</dbReference>
<dbReference type="PANTHER" id="PTHR11920:SF501">
    <property type="entry name" value="GUANYLATE CYCLASE 32E"/>
    <property type="match status" value="1"/>
</dbReference>
<dbReference type="AlphaFoldDB" id="A0A8B8EFM5"/>
<dbReference type="Pfam" id="PF01094">
    <property type="entry name" value="ANF_receptor"/>
    <property type="match status" value="1"/>
</dbReference>
<dbReference type="RefSeq" id="XP_022338900.1">
    <property type="nucleotide sequence ID" value="XM_022483192.1"/>
</dbReference>
<evidence type="ECO:0000256" key="10">
    <source>
        <dbReference type="ARBA" id="ARBA00023180"/>
    </source>
</evidence>
<dbReference type="InterPro" id="IPR018297">
    <property type="entry name" value="A/G_cyclase_CS"/>
</dbReference>
<dbReference type="GeneID" id="111134292"/>
<reference evidence="22" key="1">
    <citation type="submission" date="2025-08" db="UniProtKB">
        <authorList>
            <consortium name="RefSeq"/>
        </authorList>
    </citation>
    <scope>IDENTIFICATION</scope>
    <source>
        <tissue evidence="22">Whole sample</tissue>
    </source>
</reference>
<dbReference type="CDD" id="cd06352">
    <property type="entry name" value="PBP1_NPR_GC-like"/>
    <property type="match status" value="1"/>
</dbReference>
<dbReference type="Gene3D" id="1.10.510.10">
    <property type="entry name" value="Transferase(Phosphotransferase) domain 1"/>
    <property type="match status" value="1"/>
</dbReference>
<keyword evidence="21" id="KW-1185">Reference proteome</keyword>
<dbReference type="GO" id="GO:0005886">
    <property type="term" value="C:plasma membrane"/>
    <property type="evidence" value="ECO:0007669"/>
    <property type="project" value="TreeGrafter"/>
</dbReference>
<evidence type="ECO:0000256" key="12">
    <source>
        <dbReference type="ARBA" id="ARBA00023293"/>
    </source>
</evidence>
<dbReference type="OrthoDB" id="1890790at2759"/>
<keyword evidence="7" id="KW-0342">GTP-binding</keyword>
<dbReference type="InterPro" id="IPR001054">
    <property type="entry name" value="A/G_cyclase"/>
</dbReference>
<evidence type="ECO:0000256" key="8">
    <source>
        <dbReference type="ARBA" id="ARBA00023136"/>
    </source>
</evidence>
<keyword evidence="9" id="KW-0675">Receptor</keyword>
<feature type="domain" description="Protein kinase" evidence="19">
    <location>
        <begin position="503"/>
        <end position="783"/>
    </location>
</feature>
<comment type="catalytic activity">
    <reaction evidence="14">
        <text>GTP = 3',5'-cyclic GMP + diphosphate</text>
        <dbReference type="Rhea" id="RHEA:13665"/>
        <dbReference type="ChEBI" id="CHEBI:33019"/>
        <dbReference type="ChEBI" id="CHEBI:37565"/>
        <dbReference type="ChEBI" id="CHEBI:57746"/>
        <dbReference type="EC" id="4.6.1.2"/>
    </reaction>
</comment>
<dbReference type="InterPro" id="IPR028082">
    <property type="entry name" value="Peripla_BP_I"/>
</dbReference>
<dbReference type="GO" id="GO:0007168">
    <property type="term" value="P:receptor guanylyl cyclase signaling pathway"/>
    <property type="evidence" value="ECO:0007669"/>
    <property type="project" value="TreeGrafter"/>
</dbReference>
<evidence type="ECO:0000256" key="2">
    <source>
        <dbReference type="ARBA" id="ARBA00012202"/>
    </source>
</evidence>
<evidence type="ECO:0000256" key="9">
    <source>
        <dbReference type="ARBA" id="ARBA00023170"/>
    </source>
</evidence>
<evidence type="ECO:0000313" key="22">
    <source>
        <dbReference type="RefSeq" id="XP_022338900.1"/>
    </source>
</evidence>
<evidence type="ECO:0000256" key="3">
    <source>
        <dbReference type="ARBA" id="ARBA00022692"/>
    </source>
</evidence>
<dbReference type="SMART" id="SM00044">
    <property type="entry name" value="CYCc"/>
    <property type="match status" value="1"/>
</dbReference>
<gene>
    <name evidence="22" type="primary">LOC111134292</name>
</gene>
<feature type="coiled-coil region" evidence="15">
    <location>
        <begin position="795"/>
        <end position="826"/>
    </location>
</feature>
<dbReference type="EC" id="4.6.1.2" evidence="2 14"/>
<evidence type="ECO:0000256" key="16">
    <source>
        <dbReference type="SAM" id="MobiDB-lite"/>
    </source>
</evidence>
<dbReference type="Gene3D" id="3.30.70.1230">
    <property type="entry name" value="Nucleotide cyclase"/>
    <property type="match status" value="1"/>
</dbReference>
<sequence length="1082" mass="122654">MARRASGLASLVFLGCVSVALCKNFHLGLMMMRGLRNWASYELQASAISIAVDNARTDGHFLNHTFTVSFCFELDMSQTAGETVRLITEENIDLLLGHPSSKRNLGPAYVTPYYNLPHISWEANDPTFGQKDIFKTFVRLSATFNKVGLATSALFSQFRWNVTALLIQTSYDVCLHAMNGFLSKVVDNKITVTSYQRFTEIPNVLEIDDYLINIKKSARIVFMCAEEDNFRNIMIRAHHNGMTSGDYVFIDPNFLTNDDHYRYRSWYKNDSDDVISREAFRHVIHLTEARWFDKASKNRHLELIRTIPQKMVEMPWNDSIALDEGLYPSSSAVTLHDSMYLAMLWWDHCTQYGLDHRDGAAMFRFTHNLTYNGTSGRVHFDGNGDKQPAFWVEDLKNSTDDTRLVGIIETYNEDSKMFTIWEDMLWQTSNGRAPPSTPPCGFSNERCPPVVKDHTTDIIISLSAVVVFLIVVIITGFYIRKKKYDMQILKMTWKIDFVEISMKKSKRGIGSQLSRSAFSLNDHDSSTGTINLNFTRTADYNGQTVALKSSPLSSVHLTLTDLVELKSMRDFLHPNVNPFVGACIDPPHICCLFLYGSKGSLQDVLENDDIKLEWAFKVAILKDIAMGMKYIHSSVLKSHGRLKSSNCIIDNRWTVKITDYGVSAFYESKKLSYVKKMEEFKDLLWTCPEILRADEICPRNGSRAGDVYSYGIILHETFYRCGTFPVSGKTAKDIIKCIHSGRSCKPDLYKAEDLKPAMLKLMRECWDDDWRQRPDFNSIVGYIRENNTEASVSIIDSMIHMLEKYANNLEDLVEERTVALNEEKDKTDRLLYRMLPRLVAEKLKRGEFIVPEAFEAVTIFFSDIVGFTTIAAKISPLDVVDFLNEIYTLFDDIISTYDVYKVETIGDAYMVVSGLPERNGNAHSGEIGNMSLEILRRLEHFKMKAIPEQKIMVRIGLHTGPVCAGVVGQTMPRYCLFGDTVNTASRMESNGQGGKIHITEMTKNALLGLGGYDISERGLVPIKGKGEMFTYWLTRRTDSLPPLTPSSSHLHDSGHSKQRKSLQHGPPTSEGVSSLDLTGITY</sequence>
<evidence type="ECO:0000256" key="17">
    <source>
        <dbReference type="SAM" id="Phobius"/>
    </source>
</evidence>
<evidence type="ECO:0000256" key="15">
    <source>
        <dbReference type="SAM" id="Coils"/>
    </source>
</evidence>
<dbReference type="InterPro" id="IPR001170">
    <property type="entry name" value="ANPR/GUC"/>
</dbReference>
<dbReference type="CDD" id="cd07302">
    <property type="entry name" value="CHD"/>
    <property type="match status" value="1"/>
</dbReference>
<dbReference type="PROSITE" id="PS50011">
    <property type="entry name" value="PROTEIN_KINASE_DOM"/>
    <property type="match status" value="1"/>
</dbReference>
<evidence type="ECO:0000259" key="19">
    <source>
        <dbReference type="PROSITE" id="PS50011"/>
    </source>
</evidence>
<dbReference type="SUPFAM" id="SSF56112">
    <property type="entry name" value="Protein kinase-like (PK-like)"/>
    <property type="match status" value="1"/>
</dbReference>
<keyword evidence="15" id="KW-0175">Coiled coil</keyword>
<dbReference type="GO" id="GO:0001653">
    <property type="term" value="F:peptide receptor activity"/>
    <property type="evidence" value="ECO:0007669"/>
    <property type="project" value="TreeGrafter"/>
</dbReference>
<dbReference type="PROSITE" id="PS00452">
    <property type="entry name" value="GUANYLATE_CYCLASE_1"/>
    <property type="match status" value="1"/>
</dbReference>
<dbReference type="GO" id="GO:0035556">
    <property type="term" value="P:intracellular signal transduction"/>
    <property type="evidence" value="ECO:0007669"/>
    <property type="project" value="InterPro"/>
</dbReference>
<dbReference type="InterPro" id="IPR050401">
    <property type="entry name" value="Cyclic_nucleotide_synthase"/>
</dbReference>